<dbReference type="SUPFAM" id="SSF56784">
    <property type="entry name" value="HAD-like"/>
    <property type="match status" value="1"/>
</dbReference>
<comment type="caution">
    <text evidence="1">The sequence shown here is derived from an EMBL/GenBank/DDBJ whole genome shotgun (WGS) entry which is preliminary data.</text>
</comment>
<gene>
    <name evidence="1" type="ORF">ABW18_12350</name>
</gene>
<name>A0ABR5IBL1_9ACTN</name>
<dbReference type="InterPro" id="IPR024197">
    <property type="entry name" value="TPP-like"/>
</dbReference>
<sequence>MTGLVASDLDRTLIYSRDAMGENQFRDTSPVCVEIYRDAPLSYMTSSAIALLTDLRAHAPFVPVTTRTPEQFGRVQLPGGTPHYSVVSSGGRILVDGVDDHRWRSGVERAVAAGSAPLDEVVARLAVVAEEDWVSTLRTADDLFCYLVVDTKRQPEHFLPEWERWCARHGWVASQQGRKIYAVPEAVTKSAAVEEVCRRCVDDGLLSAGDPVFAAGDGRLDVDLLEFAHAGIRPAHGELAELDWQHPTVTVTAQSGALAGEEILEWLLDAVTRQARTAI</sequence>
<protein>
    <submittedName>
        <fullName evidence="1">HAD superfamily hydrolase</fullName>
    </submittedName>
</protein>
<dbReference type="Gene3D" id="3.40.50.1000">
    <property type="entry name" value="HAD superfamily/HAD-like"/>
    <property type="match status" value="1"/>
</dbReference>
<keyword evidence="2" id="KW-1185">Reference proteome</keyword>
<dbReference type="InterPro" id="IPR036412">
    <property type="entry name" value="HAD-like_sf"/>
</dbReference>
<accession>A0ABR5IBL1</accession>
<dbReference type="PIRSF" id="PIRSF030802">
    <property type="entry name" value="UCP030802"/>
    <property type="match status" value="1"/>
</dbReference>
<dbReference type="GO" id="GO:0016787">
    <property type="term" value="F:hydrolase activity"/>
    <property type="evidence" value="ECO:0007669"/>
    <property type="project" value="UniProtKB-KW"/>
</dbReference>
<dbReference type="Proteomes" id="UP000037247">
    <property type="component" value="Unassembled WGS sequence"/>
</dbReference>
<evidence type="ECO:0000313" key="2">
    <source>
        <dbReference type="Proteomes" id="UP000037247"/>
    </source>
</evidence>
<proteinExistence type="predicted"/>
<dbReference type="RefSeq" id="WP_049699253.1">
    <property type="nucleotide sequence ID" value="NZ_JAQDQF010000008.1"/>
</dbReference>
<dbReference type="EMBL" id="LDTZ01000017">
    <property type="protein sequence ID" value="KNA91080.1"/>
    <property type="molecule type" value="Genomic_DNA"/>
</dbReference>
<evidence type="ECO:0000313" key="1">
    <source>
        <dbReference type="EMBL" id="KNA91080.1"/>
    </source>
</evidence>
<organism evidence="1 2">
    <name type="scientific">Gordonia jacobaea</name>
    <dbReference type="NCBI Taxonomy" id="122202"/>
    <lineage>
        <taxon>Bacteria</taxon>
        <taxon>Bacillati</taxon>
        <taxon>Actinomycetota</taxon>
        <taxon>Actinomycetes</taxon>
        <taxon>Mycobacteriales</taxon>
        <taxon>Gordoniaceae</taxon>
        <taxon>Gordonia</taxon>
    </lineage>
</organism>
<dbReference type="InterPro" id="IPR023214">
    <property type="entry name" value="HAD_sf"/>
</dbReference>
<keyword evidence="1" id="KW-0378">Hydrolase</keyword>
<reference evidence="1 2" key="1">
    <citation type="submission" date="2015-05" db="EMBL/GenBank/DDBJ databases">
        <title>Draft genome sequence of the bacterium Gordonia jacobaea a new member of the Gordonia genus.</title>
        <authorList>
            <person name="Jimenez-Galisteo G."/>
            <person name="Dominguez A."/>
            <person name="Munoz E."/>
            <person name="Vinas M."/>
        </authorList>
    </citation>
    <scope>NUCLEOTIDE SEQUENCE [LARGE SCALE GENOMIC DNA]</scope>
    <source>
        <strain evidence="2">mv1</strain>
    </source>
</reference>